<dbReference type="Proteomes" id="UP001396334">
    <property type="component" value="Unassembled WGS sequence"/>
</dbReference>
<reference evidence="1 2" key="1">
    <citation type="journal article" date="2024" name="G3 (Bethesda)">
        <title>Genome assembly of Hibiscus sabdariffa L. provides insights into metabolisms of medicinal natural products.</title>
        <authorList>
            <person name="Kim T."/>
        </authorList>
    </citation>
    <scope>NUCLEOTIDE SEQUENCE [LARGE SCALE GENOMIC DNA]</scope>
    <source>
        <strain evidence="1">TK-2024</strain>
        <tissue evidence="1">Old leaves</tissue>
    </source>
</reference>
<accession>A0ABR2RGC1</accession>
<gene>
    <name evidence="1" type="ORF">V6N11_039834</name>
</gene>
<protein>
    <submittedName>
        <fullName evidence="1">Uncharacterized protein</fullName>
    </submittedName>
</protein>
<dbReference type="EMBL" id="JBBPBN010000022">
    <property type="protein sequence ID" value="KAK9011752.1"/>
    <property type="molecule type" value="Genomic_DNA"/>
</dbReference>
<keyword evidence="2" id="KW-1185">Reference proteome</keyword>
<sequence>MSQSCTRIQTHDDGKSGNCLLSSSLHPDFPSLTLLNWKNGSLLCFNSLFGSSSRLSTRVPLDLDYVFLVSADPG</sequence>
<evidence type="ECO:0000313" key="1">
    <source>
        <dbReference type="EMBL" id="KAK9011752.1"/>
    </source>
</evidence>
<name>A0ABR2RGC1_9ROSI</name>
<evidence type="ECO:0000313" key="2">
    <source>
        <dbReference type="Proteomes" id="UP001396334"/>
    </source>
</evidence>
<proteinExistence type="predicted"/>
<organism evidence="1 2">
    <name type="scientific">Hibiscus sabdariffa</name>
    <name type="common">roselle</name>
    <dbReference type="NCBI Taxonomy" id="183260"/>
    <lineage>
        <taxon>Eukaryota</taxon>
        <taxon>Viridiplantae</taxon>
        <taxon>Streptophyta</taxon>
        <taxon>Embryophyta</taxon>
        <taxon>Tracheophyta</taxon>
        <taxon>Spermatophyta</taxon>
        <taxon>Magnoliopsida</taxon>
        <taxon>eudicotyledons</taxon>
        <taxon>Gunneridae</taxon>
        <taxon>Pentapetalae</taxon>
        <taxon>rosids</taxon>
        <taxon>malvids</taxon>
        <taxon>Malvales</taxon>
        <taxon>Malvaceae</taxon>
        <taxon>Malvoideae</taxon>
        <taxon>Hibiscus</taxon>
    </lineage>
</organism>
<comment type="caution">
    <text evidence="1">The sequence shown here is derived from an EMBL/GenBank/DDBJ whole genome shotgun (WGS) entry which is preliminary data.</text>
</comment>